<evidence type="ECO:0000313" key="4">
    <source>
        <dbReference type="Proteomes" id="UP000663583"/>
    </source>
</evidence>
<dbReference type="EMBL" id="BLKU01000005">
    <property type="protein sequence ID" value="GFG67063.1"/>
    <property type="molecule type" value="Genomic_DNA"/>
</dbReference>
<dbReference type="KEGG" id="mku:I2456_21085"/>
<reference evidence="2" key="3">
    <citation type="submission" date="2020-11" db="EMBL/GenBank/DDBJ databases">
        <title>Intraspecies plasmid and genomic variation of Mycobacterium kubicae revealed by the complete genome sequences of two clinical isolates.</title>
        <authorList>
            <person name="Hendrix J.R."/>
            <person name="Epperson L.E."/>
            <person name="Honda J.R."/>
            <person name="Strong M."/>
        </authorList>
    </citation>
    <scope>NUCLEOTIDE SEQUENCE</scope>
    <source>
        <strain evidence="2">JCM 13573</strain>
    </source>
</reference>
<reference evidence="1" key="2">
    <citation type="submission" date="2020-02" db="EMBL/GenBank/DDBJ databases">
        <authorList>
            <person name="Matsumoto Y."/>
            <person name="Kinjo T."/>
            <person name="Motooka D."/>
            <person name="Nabeya D."/>
            <person name="Jung N."/>
            <person name="Uechi K."/>
            <person name="Horii T."/>
            <person name="Iida T."/>
            <person name="Fujita J."/>
            <person name="Nakamura S."/>
        </authorList>
    </citation>
    <scope>NUCLEOTIDE SEQUENCE</scope>
    <source>
        <strain evidence="1">JCM 13573</strain>
    </source>
</reference>
<organism evidence="2 4">
    <name type="scientific">Mycobacterium kubicae</name>
    <dbReference type="NCBI Taxonomy" id="120959"/>
    <lineage>
        <taxon>Bacteria</taxon>
        <taxon>Bacillati</taxon>
        <taxon>Actinomycetota</taxon>
        <taxon>Actinomycetes</taxon>
        <taxon>Mycobacteriales</taxon>
        <taxon>Mycobacteriaceae</taxon>
        <taxon>Mycobacterium</taxon>
        <taxon>Mycobacterium simiae complex</taxon>
    </lineage>
</organism>
<dbReference type="Proteomes" id="UP000465306">
    <property type="component" value="Unassembled WGS sequence"/>
</dbReference>
<proteinExistence type="predicted"/>
<sequence>MTKKLHGTELRYVLTMHLAVHGPASIAELIDVLTWHGFGVEGRPSKAVSDALRWEIGRGRVRRLRRGRYGPADMPRSTEYRIHQRVLALRAAAKLMLL</sequence>
<protein>
    <submittedName>
        <fullName evidence="2">Uncharacterized protein</fullName>
    </submittedName>
</protein>
<dbReference type="EMBL" id="CP065047">
    <property type="protein sequence ID" value="QPI36913.1"/>
    <property type="molecule type" value="Genomic_DNA"/>
</dbReference>
<dbReference type="Proteomes" id="UP000663583">
    <property type="component" value="Chromosome"/>
</dbReference>
<accession>A0AAX1J696</accession>
<dbReference type="AlphaFoldDB" id="A0AAX1J696"/>
<name>A0AAX1J696_9MYCO</name>
<evidence type="ECO:0000313" key="3">
    <source>
        <dbReference type="Proteomes" id="UP000465306"/>
    </source>
</evidence>
<keyword evidence="3" id="KW-1185">Reference proteome</keyword>
<gene>
    <name evidence="2" type="ORF">I2456_21085</name>
    <name evidence="1" type="ORF">MKUB_45530</name>
</gene>
<dbReference type="RefSeq" id="WP_085073252.1">
    <property type="nucleotide sequence ID" value="NZ_BLKU01000005.1"/>
</dbReference>
<reference evidence="1 3" key="1">
    <citation type="journal article" date="2019" name="Emerg. Microbes Infect.">
        <title>Comprehensive subspecies identification of 175 nontuberculous mycobacteria species based on 7547 genomic profiles.</title>
        <authorList>
            <person name="Matsumoto Y."/>
            <person name="Kinjo T."/>
            <person name="Motooka D."/>
            <person name="Nabeya D."/>
            <person name="Jung N."/>
            <person name="Uechi K."/>
            <person name="Horii T."/>
            <person name="Iida T."/>
            <person name="Fujita J."/>
            <person name="Nakamura S."/>
        </authorList>
    </citation>
    <scope>NUCLEOTIDE SEQUENCE [LARGE SCALE GENOMIC DNA]</scope>
    <source>
        <strain evidence="1 3">JCM 13573</strain>
    </source>
</reference>
<evidence type="ECO:0000313" key="2">
    <source>
        <dbReference type="EMBL" id="QPI36913.1"/>
    </source>
</evidence>
<evidence type="ECO:0000313" key="1">
    <source>
        <dbReference type="EMBL" id="GFG67063.1"/>
    </source>
</evidence>